<accession>U5EUK1</accession>
<dbReference type="PROSITE" id="PS00134">
    <property type="entry name" value="TRYPSIN_HIS"/>
    <property type="match status" value="1"/>
</dbReference>
<evidence type="ECO:0000259" key="14">
    <source>
        <dbReference type="PROSITE" id="PS50240"/>
    </source>
</evidence>
<dbReference type="PROSITE" id="PS00135">
    <property type="entry name" value="TRYPSIN_SER"/>
    <property type="match status" value="1"/>
</dbReference>
<evidence type="ECO:0000256" key="2">
    <source>
        <dbReference type="ARBA" id="ARBA00022525"/>
    </source>
</evidence>
<feature type="domain" description="Clip" evidence="15">
    <location>
        <begin position="32"/>
        <end position="86"/>
    </location>
</feature>
<evidence type="ECO:0000256" key="3">
    <source>
        <dbReference type="ARBA" id="ARBA00022588"/>
    </source>
</evidence>
<feature type="non-terminal residue" evidence="16">
    <location>
        <position position="411"/>
    </location>
</feature>
<dbReference type="GO" id="GO:0045087">
    <property type="term" value="P:innate immune response"/>
    <property type="evidence" value="ECO:0007669"/>
    <property type="project" value="UniProtKB-KW"/>
</dbReference>
<dbReference type="PROSITE" id="PS51888">
    <property type="entry name" value="CLIP"/>
    <property type="match status" value="1"/>
</dbReference>
<keyword evidence="10" id="KW-0325">Glycoprotein</keyword>
<dbReference type="InterPro" id="IPR038565">
    <property type="entry name" value="CLIP_sf"/>
</dbReference>
<evidence type="ECO:0000256" key="7">
    <source>
        <dbReference type="ARBA" id="ARBA00022825"/>
    </source>
</evidence>
<name>U5EUK1_9DIPT</name>
<keyword evidence="8" id="KW-0391">Immunity</keyword>
<dbReference type="EMBL" id="GANO01001433">
    <property type="protein sequence ID" value="JAB58438.1"/>
    <property type="molecule type" value="mRNA"/>
</dbReference>
<reference evidence="16" key="1">
    <citation type="journal article" date="2014" name="Insect Biochem. Mol. Biol.">
        <title>An insight into the sialome of the frog biting fly, Corethrella appendiculata.</title>
        <authorList>
            <person name="Ribeiro J.M.C."/>
            <person name="Chagas A.C."/>
            <person name="Pham V.M."/>
            <person name="Lounibos L.P."/>
            <person name="Calvo E."/>
        </authorList>
    </citation>
    <scope>NUCLEOTIDE SEQUENCE</scope>
    <source>
        <tissue evidence="16">Salivary glands</tissue>
    </source>
</reference>
<feature type="domain" description="Peptidase S1" evidence="14">
    <location>
        <begin position="154"/>
        <end position="411"/>
    </location>
</feature>
<evidence type="ECO:0000256" key="10">
    <source>
        <dbReference type="ARBA" id="ARBA00023180"/>
    </source>
</evidence>
<evidence type="ECO:0000313" key="16">
    <source>
        <dbReference type="EMBL" id="JAB58438.1"/>
    </source>
</evidence>
<dbReference type="PRINTS" id="PR00722">
    <property type="entry name" value="CHYMOTRYPSIN"/>
</dbReference>
<dbReference type="Gene3D" id="3.30.1640.30">
    <property type="match status" value="1"/>
</dbReference>
<organism evidence="16">
    <name type="scientific">Corethrella appendiculata</name>
    <dbReference type="NCBI Taxonomy" id="1370023"/>
    <lineage>
        <taxon>Eukaryota</taxon>
        <taxon>Metazoa</taxon>
        <taxon>Ecdysozoa</taxon>
        <taxon>Arthropoda</taxon>
        <taxon>Hexapoda</taxon>
        <taxon>Insecta</taxon>
        <taxon>Pterygota</taxon>
        <taxon>Neoptera</taxon>
        <taxon>Endopterygota</taxon>
        <taxon>Diptera</taxon>
        <taxon>Nematocera</taxon>
        <taxon>Culicoidea</taxon>
        <taxon>Chaoboridae</taxon>
        <taxon>Corethrella</taxon>
    </lineage>
</organism>
<keyword evidence="7 12" id="KW-0720">Serine protease</keyword>
<dbReference type="SMART" id="SM00680">
    <property type="entry name" value="CLIP"/>
    <property type="match status" value="1"/>
</dbReference>
<dbReference type="InterPro" id="IPR001314">
    <property type="entry name" value="Peptidase_S1A"/>
</dbReference>
<evidence type="ECO:0000256" key="12">
    <source>
        <dbReference type="RuleBase" id="RU363034"/>
    </source>
</evidence>
<evidence type="ECO:0000259" key="15">
    <source>
        <dbReference type="PROSITE" id="PS51888"/>
    </source>
</evidence>
<dbReference type="InterPro" id="IPR033116">
    <property type="entry name" value="TRYPSIN_SER"/>
</dbReference>
<dbReference type="GO" id="GO:0006508">
    <property type="term" value="P:proteolysis"/>
    <property type="evidence" value="ECO:0007669"/>
    <property type="project" value="UniProtKB-KW"/>
</dbReference>
<sequence length="411" mass="45722">MFVFIRKLSVIFLLLFLIYAQLILMVNAQFDACRTPRRENGRCVPVRQCKNIINALHTGNLPPQIVAYIQQSKCTNSLAGGTSVCCQLHEITETITNRFTVTTTTLVPPPPTAPVPVSAAAPQFTTSTTTDISQHPNVKLLNLNDCGQSLADRISNGNRTELFEYPWMALLGYRGELGVLEFKCGGTLINKRYVLTAAHCVKRARQELQIVRLGEYDINTVQDCVYIDGEAECTRPVQDIPLEAVIQHPLYNTPKYQNDIALIRLSREADLSADDVIPICLPVTEPLRKKTLRKYIITGWGKTESSNLGSNVLLQATVPFLTNMKCDEILKRNSLFVTLANTQLCAGGRDLVDSCTGDSGGPLQFTDFLNGQKMIQFGIVSFGIDTCGQKNVPTIFTRVGEYMHWILDNMR</sequence>
<dbReference type="InterPro" id="IPR001254">
    <property type="entry name" value="Trypsin_dom"/>
</dbReference>
<protein>
    <recommendedName>
        <fullName evidence="13">CLIP domain-containing serine protease</fullName>
        <ecNumber evidence="12">3.4.21.-</ecNumber>
    </recommendedName>
</protein>
<evidence type="ECO:0000256" key="8">
    <source>
        <dbReference type="ARBA" id="ARBA00022859"/>
    </source>
</evidence>
<dbReference type="InterPro" id="IPR018114">
    <property type="entry name" value="TRYPSIN_HIS"/>
</dbReference>
<dbReference type="GO" id="GO:0005576">
    <property type="term" value="C:extracellular region"/>
    <property type="evidence" value="ECO:0007669"/>
    <property type="project" value="UniProtKB-SubCell"/>
</dbReference>
<dbReference type="CDD" id="cd00190">
    <property type="entry name" value="Tryp_SPc"/>
    <property type="match status" value="1"/>
</dbReference>
<comment type="subcellular location">
    <subcellularLocation>
        <location evidence="1 13">Secreted</location>
    </subcellularLocation>
</comment>
<evidence type="ECO:0000256" key="6">
    <source>
        <dbReference type="ARBA" id="ARBA00022801"/>
    </source>
</evidence>
<keyword evidence="4 12" id="KW-0645">Protease</keyword>
<dbReference type="InterPro" id="IPR051487">
    <property type="entry name" value="Ser/Thr_Proteases_Immune/Dev"/>
</dbReference>
<evidence type="ECO:0000256" key="9">
    <source>
        <dbReference type="ARBA" id="ARBA00023157"/>
    </source>
</evidence>
<keyword evidence="5 13" id="KW-0732">Signal</keyword>
<dbReference type="Pfam" id="PF00089">
    <property type="entry name" value="Trypsin"/>
    <property type="match status" value="1"/>
</dbReference>
<dbReference type="EC" id="3.4.21.-" evidence="12"/>
<dbReference type="InterPro" id="IPR022700">
    <property type="entry name" value="CLIP"/>
</dbReference>
<keyword evidence="2 13" id="KW-0964">Secreted</keyword>
<keyword evidence="3" id="KW-0399">Innate immunity</keyword>
<dbReference type="Gene3D" id="2.40.10.10">
    <property type="entry name" value="Trypsin-like serine proteases"/>
    <property type="match status" value="2"/>
</dbReference>
<dbReference type="PROSITE" id="PS50240">
    <property type="entry name" value="TRYPSIN_DOM"/>
    <property type="match status" value="1"/>
</dbReference>
<evidence type="ECO:0000256" key="13">
    <source>
        <dbReference type="RuleBase" id="RU366078"/>
    </source>
</evidence>
<dbReference type="InterPro" id="IPR043504">
    <property type="entry name" value="Peptidase_S1_PA_chymotrypsin"/>
</dbReference>
<dbReference type="GO" id="GO:0004252">
    <property type="term" value="F:serine-type endopeptidase activity"/>
    <property type="evidence" value="ECO:0007669"/>
    <property type="project" value="UniProtKB-UniRule"/>
</dbReference>
<dbReference type="InterPro" id="IPR009003">
    <property type="entry name" value="Peptidase_S1_PA"/>
</dbReference>
<comment type="similarity">
    <text evidence="11 13">Belongs to the peptidase S1 family. CLIP subfamily.</text>
</comment>
<dbReference type="AlphaFoldDB" id="U5EUK1"/>
<dbReference type="SMART" id="SM00020">
    <property type="entry name" value="Tryp_SPc"/>
    <property type="match status" value="1"/>
</dbReference>
<feature type="chain" id="PRO_5023970044" description="CLIP domain-containing serine protease" evidence="13">
    <location>
        <begin position="29"/>
        <end position="411"/>
    </location>
</feature>
<dbReference type="PANTHER" id="PTHR24256">
    <property type="entry name" value="TRYPTASE-RELATED"/>
    <property type="match status" value="1"/>
</dbReference>
<evidence type="ECO:0000256" key="5">
    <source>
        <dbReference type="ARBA" id="ARBA00022729"/>
    </source>
</evidence>
<keyword evidence="6 12" id="KW-0378">Hydrolase</keyword>
<evidence type="ECO:0000256" key="1">
    <source>
        <dbReference type="ARBA" id="ARBA00004613"/>
    </source>
</evidence>
<evidence type="ECO:0000256" key="11">
    <source>
        <dbReference type="ARBA" id="ARBA00024195"/>
    </source>
</evidence>
<keyword evidence="9" id="KW-1015">Disulfide bond</keyword>
<comment type="domain">
    <text evidence="13">The clip domain consists of 35-55 residues which are 'knitted' together usually by 3 conserved disulfide bonds forming a clip-like compact structure.</text>
</comment>
<evidence type="ECO:0000256" key="4">
    <source>
        <dbReference type="ARBA" id="ARBA00022670"/>
    </source>
</evidence>
<dbReference type="Pfam" id="PF12032">
    <property type="entry name" value="CLIP"/>
    <property type="match status" value="1"/>
</dbReference>
<proteinExistence type="evidence at transcript level"/>
<dbReference type="SUPFAM" id="SSF50494">
    <property type="entry name" value="Trypsin-like serine proteases"/>
    <property type="match status" value="1"/>
</dbReference>
<dbReference type="FunFam" id="2.40.10.10:FF:000028">
    <property type="entry name" value="Serine protease easter"/>
    <property type="match status" value="1"/>
</dbReference>
<feature type="signal peptide" evidence="13">
    <location>
        <begin position="1"/>
        <end position="28"/>
    </location>
</feature>